<evidence type="ECO:0000256" key="2">
    <source>
        <dbReference type="SAM" id="MobiDB-lite"/>
    </source>
</evidence>
<accession>A0A6L6X666</accession>
<dbReference type="SUPFAM" id="SSF69322">
    <property type="entry name" value="Tricorn protease domain 2"/>
    <property type="match status" value="1"/>
</dbReference>
<evidence type="ECO:0000256" key="1">
    <source>
        <dbReference type="PROSITE-ProRule" id="PRU00221"/>
    </source>
</evidence>
<dbReference type="PANTHER" id="PTHR19879:SF9">
    <property type="entry name" value="TRANSCRIPTION INITIATION FACTOR TFIID SUBUNIT 5"/>
    <property type="match status" value="1"/>
</dbReference>
<dbReference type="Gene3D" id="2.130.10.10">
    <property type="entry name" value="YVTN repeat-like/Quinoprotein amine dehydrogenase"/>
    <property type="match status" value="3"/>
</dbReference>
<dbReference type="InterPro" id="IPR011047">
    <property type="entry name" value="Quinoprotein_ADH-like_sf"/>
</dbReference>
<evidence type="ECO:0000259" key="3">
    <source>
        <dbReference type="SMART" id="SM00530"/>
    </source>
</evidence>
<dbReference type="InterPro" id="IPR001387">
    <property type="entry name" value="Cro/C1-type_HTH"/>
</dbReference>
<protein>
    <recommendedName>
        <fullName evidence="3">HTH cro/C1-type domain-containing protein</fullName>
    </recommendedName>
</protein>
<dbReference type="EMBL" id="WPNZ01000022">
    <property type="protein sequence ID" value="MVO89246.1"/>
    <property type="molecule type" value="Genomic_DNA"/>
</dbReference>
<dbReference type="Proteomes" id="UP000483802">
    <property type="component" value="Unassembled WGS sequence"/>
</dbReference>
<sequence>MGRPEAPLDPSAGPVQQFAYALRKLRQDTDGLTYRAMARSAHYSVTVLAQAAAGTRLPSLAVTLAYVRACGGDVEEWEHRWNEANEAHEAVAAAGRGDAGRASPYQGLARFEPDDHARFFGRDALVAGAETLVGRHRFAAILGPSGSGKSSLLRAGLIPALRAAGQDLAAIRILTPGARPARVHAAALEAADGDADTVLVVDQFEEVFTLCHDPAERTEFIDRLLAARDPVNRLRVVIAVRADFYGRCAEHRALADALPDCSLLVGPMNAAELRAAVVGPAQTAGLVVERELTARLTKEVEGEPGGLPLLSHVLRETWLRRRGRVLTVAACEAAGGLHGAIAKTAETVYTRLTAPQAHLARLLLLRLVTPGEGGPDTRRPVSRSELDLADGSGDVDQVLERLAHARLITLGEDTVDLAHEALITSWPRLHTWIDDARDRLRLHRRLTDAARAWQDLDHDRGALYRGRRLEAAEETFSRSAHRSSLTVVEAAFLDAGVAARDDERRAAVRTRRRVRTLLVSLSVLLVLVLAASAVGWQQKRAGDRQEIGAGSRRAATTADGLRASNPRMAMRLSVAAWELSRTPASRAALLSALHQPEQAAFSVPAQSDEAQRALTPDGRTLISVAGGQAHAWDLRSHRLSGRHRVPDVEDEAGAPSELSDSGRVLVVPSGRGEQVRLWDMRTRRYRGPAFGPARTSESSSALALGADDRTVVFAVDGTAEVWDARERRRLHSMPTGSGDDPVTDVSPDGRFLAMCGGTRVLKVLDLRRAGRQLALHAGKVLCSQGVRFSPDGRTLIVPDPHGLRRWHLPSGREAPRLDQMAPRSLAVSDDGKFLAAAGDGGIALWRLSRPQAPVFRHPLQHPVDALRIDPSTRTLHFLQTEAGGVQVVRTLGLGRALEPSWGGRTVREALFSTDASTLALAEDGGRRFRLLRGPTGRTTAILPAPARSEGGPLMSLSADGRRFAYGSGPDDADHHGQVIVWDAERRRPLARVPHERSGTEVAGAVLSPDGRALITTGWDSLTQWDARSGEPSRTLSRSVGSLVVASDGGLGELRAISADGGLILTNDGSLLSPATGRTLPHQLGSCGDCVLAFNQDADRIALLASQRVSLWDAGLNRMLAVLPTTGFGPLEELTAVAFSPDGTTLAVAGSYGTVRLWDLPSREPLGTGPTTPGDRIHALAFGPGSDVLYAAGEKVPWQKYVIDTDQAVAEVCRRAGGPLSRADWQMYLPGVPYRRVC</sequence>
<name>A0A6L6X666_9ACTN</name>
<dbReference type="PROSITE" id="PS50294">
    <property type="entry name" value="WD_REPEATS_REGION"/>
    <property type="match status" value="1"/>
</dbReference>
<feature type="domain" description="HTH cro/C1-type" evidence="3">
    <location>
        <begin position="21"/>
        <end position="77"/>
    </location>
</feature>
<dbReference type="SMART" id="SM00320">
    <property type="entry name" value="WD40"/>
    <property type="match status" value="4"/>
</dbReference>
<gene>
    <name evidence="4" type="ORF">GPA10_31950</name>
</gene>
<dbReference type="AlphaFoldDB" id="A0A6L6X666"/>
<keyword evidence="5" id="KW-1185">Reference proteome</keyword>
<dbReference type="InterPro" id="IPR001680">
    <property type="entry name" value="WD40_rpt"/>
</dbReference>
<dbReference type="Pfam" id="PF00400">
    <property type="entry name" value="WD40"/>
    <property type="match status" value="2"/>
</dbReference>
<dbReference type="InterPro" id="IPR049052">
    <property type="entry name" value="nSTAND1"/>
</dbReference>
<feature type="region of interest" description="Disordered" evidence="2">
    <location>
        <begin position="540"/>
        <end position="562"/>
    </location>
</feature>
<organism evidence="4 5">
    <name type="scientific">Streptomyces typhae</name>
    <dbReference type="NCBI Taxonomy" id="2681492"/>
    <lineage>
        <taxon>Bacteria</taxon>
        <taxon>Bacillati</taxon>
        <taxon>Actinomycetota</taxon>
        <taxon>Actinomycetes</taxon>
        <taxon>Kitasatosporales</taxon>
        <taxon>Streptomycetaceae</taxon>
        <taxon>Streptomyces</taxon>
    </lineage>
</organism>
<dbReference type="InterPro" id="IPR015943">
    <property type="entry name" value="WD40/YVTN_repeat-like_dom_sf"/>
</dbReference>
<dbReference type="CDD" id="cd00093">
    <property type="entry name" value="HTH_XRE"/>
    <property type="match status" value="1"/>
</dbReference>
<dbReference type="SMART" id="SM00530">
    <property type="entry name" value="HTH_XRE"/>
    <property type="match status" value="1"/>
</dbReference>
<dbReference type="Pfam" id="PF20703">
    <property type="entry name" value="nSTAND1"/>
    <property type="match status" value="1"/>
</dbReference>
<feature type="repeat" description="WD" evidence="1">
    <location>
        <begin position="1133"/>
        <end position="1167"/>
    </location>
</feature>
<proteinExistence type="predicted"/>
<keyword evidence="1" id="KW-0853">WD repeat</keyword>
<dbReference type="RefSeq" id="WP_157168513.1">
    <property type="nucleotide sequence ID" value="NZ_WPNZ01000022.1"/>
</dbReference>
<reference evidence="4 5" key="1">
    <citation type="submission" date="2019-11" db="EMBL/GenBank/DDBJ databases">
        <title>Streptomyces typhae sp. nov., a novel endophytic actinomycete isolated from the root of cattail pollen (Typha angustifolia L.).</title>
        <authorList>
            <person name="Peng C."/>
        </authorList>
    </citation>
    <scope>NUCLEOTIDE SEQUENCE [LARGE SCALE GENOMIC DNA]</scope>
    <source>
        <strain evidence="5">p1417</strain>
    </source>
</reference>
<dbReference type="SUPFAM" id="SSF50998">
    <property type="entry name" value="Quinoprotein alcohol dehydrogenase-like"/>
    <property type="match status" value="1"/>
</dbReference>
<dbReference type="SUPFAM" id="SSF52540">
    <property type="entry name" value="P-loop containing nucleoside triphosphate hydrolases"/>
    <property type="match status" value="1"/>
</dbReference>
<evidence type="ECO:0000313" key="4">
    <source>
        <dbReference type="EMBL" id="MVO89246.1"/>
    </source>
</evidence>
<dbReference type="PROSITE" id="PS50082">
    <property type="entry name" value="WD_REPEATS_2"/>
    <property type="match status" value="1"/>
</dbReference>
<dbReference type="InterPro" id="IPR027417">
    <property type="entry name" value="P-loop_NTPase"/>
</dbReference>
<evidence type="ECO:0000313" key="5">
    <source>
        <dbReference type="Proteomes" id="UP000483802"/>
    </source>
</evidence>
<dbReference type="PANTHER" id="PTHR19879">
    <property type="entry name" value="TRANSCRIPTION INITIATION FACTOR TFIID"/>
    <property type="match status" value="1"/>
</dbReference>
<comment type="caution">
    <text evidence="4">The sequence shown here is derived from an EMBL/GenBank/DDBJ whole genome shotgun (WGS) entry which is preliminary data.</text>
</comment>
<feature type="region of interest" description="Disordered" evidence="2">
    <location>
        <begin position="643"/>
        <end position="662"/>
    </location>
</feature>